<evidence type="ECO:0000313" key="5">
    <source>
        <dbReference type="Proteomes" id="UP001589628"/>
    </source>
</evidence>
<comment type="similarity">
    <text evidence="1">Belongs to the SCO1/2 family.</text>
</comment>
<proteinExistence type="inferred from homology"/>
<dbReference type="Proteomes" id="UP001589628">
    <property type="component" value="Unassembled WGS sequence"/>
</dbReference>
<gene>
    <name evidence="4" type="ORF">ACFFLH_01360</name>
</gene>
<reference evidence="4 5" key="1">
    <citation type="submission" date="2024-09" db="EMBL/GenBank/DDBJ databases">
        <authorList>
            <person name="Sun Q."/>
            <person name="Mori K."/>
        </authorList>
    </citation>
    <scope>NUCLEOTIDE SEQUENCE [LARGE SCALE GENOMIC DNA]</scope>
    <source>
        <strain evidence="4 5">ATCC 51285</strain>
    </source>
</reference>
<evidence type="ECO:0000259" key="3">
    <source>
        <dbReference type="PROSITE" id="PS51352"/>
    </source>
</evidence>
<dbReference type="InterPro" id="IPR003782">
    <property type="entry name" value="SCO1/SenC"/>
</dbReference>
<dbReference type="InterPro" id="IPR036249">
    <property type="entry name" value="Thioredoxin-like_sf"/>
</dbReference>
<dbReference type="SUPFAM" id="SSF52833">
    <property type="entry name" value="Thioredoxin-like"/>
    <property type="match status" value="1"/>
</dbReference>
<evidence type="ECO:0000313" key="4">
    <source>
        <dbReference type="EMBL" id="MFB9885059.1"/>
    </source>
</evidence>
<dbReference type="PANTHER" id="PTHR12151">
    <property type="entry name" value="ELECTRON TRANSPORT PROTIN SCO1/SENC FAMILY MEMBER"/>
    <property type="match status" value="1"/>
</dbReference>
<dbReference type="Pfam" id="PF02630">
    <property type="entry name" value="SCO1-SenC"/>
    <property type="match status" value="1"/>
</dbReference>
<keyword evidence="2" id="KW-0186">Copper</keyword>
<protein>
    <submittedName>
        <fullName evidence="4">SCO family protein</fullName>
    </submittedName>
</protein>
<sequence length="202" mass="21849">MNSAPTKPSLLWPILALLVALAAGLVAYQLSRDNAPSPYARLGGDFSLLSSEGEVALADFRGKWVVVFFGYTSCPDVCPTSLAMLGQALKQLSAEEQAQLQGLFISVDPARDTPQKLKQYASYFHPSLLGITGSEEQINQVTRAYGAFYRQVPMQESALGYAVDHTSSLYVIDPAGKLVGTLQHGLSAEQIRDALRQRLQGS</sequence>
<organism evidence="4 5">
    <name type="scientific">Balneatrix alpica</name>
    <dbReference type="NCBI Taxonomy" id="75684"/>
    <lineage>
        <taxon>Bacteria</taxon>
        <taxon>Pseudomonadati</taxon>
        <taxon>Pseudomonadota</taxon>
        <taxon>Gammaproteobacteria</taxon>
        <taxon>Oceanospirillales</taxon>
        <taxon>Balneatrichaceae</taxon>
        <taxon>Balneatrix</taxon>
    </lineage>
</organism>
<keyword evidence="5" id="KW-1185">Reference proteome</keyword>
<dbReference type="Gene3D" id="3.40.30.10">
    <property type="entry name" value="Glutaredoxin"/>
    <property type="match status" value="1"/>
</dbReference>
<dbReference type="PANTHER" id="PTHR12151:SF25">
    <property type="entry name" value="LINALOOL DEHYDRATASE_ISOMERASE DOMAIN-CONTAINING PROTEIN"/>
    <property type="match status" value="1"/>
</dbReference>
<evidence type="ECO:0000256" key="2">
    <source>
        <dbReference type="ARBA" id="ARBA00023008"/>
    </source>
</evidence>
<dbReference type="RefSeq" id="WP_027313323.1">
    <property type="nucleotide sequence ID" value="NZ_JBHLZN010000001.1"/>
</dbReference>
<dbReference type="EMBL" id="JBHLZN010000001">
    <property type="protein sequence ID" value="MFB9885059.1"/>
    <property type="molecule type" value="Genomic_DNA"/>
</dbReference>
<dbReference type="InterPro" id="IPR013766">
    <property type="entry name" value="Thioredoxin_domain"/>
</dbReference>
<feature type="domain" description="Thioredoxin" evidence="3">
    <location>
        <begin position="37"/>
        <end position="200"/>
    </location>
</feature>
<dbReference type="PROSITE" id="PS51352">
    <property type="entry name" value="THIOREDOXIN_2"/>
    <property type="match status" value="1"/>
</dbReference>
<evidence type="ECO:0000256" key="1">
    <source>
        <dbReference type="ARBA" id="ARBA00010996"/>
    </source>
</evidence>
<comment type="caution">
    <text evidence="4">The sequence shown here is derived from an EMBL/GenBank/DDBJ whole genome shotgun (WGS) entry which is preliminary data.</text>
</comment>
<dbReference type="CDD" id="cd02968">
    <property type="entry name" value="SCO"/>
    <property type="match status" value="1"/>
</dbReference>
<name>A0ABV5ZA97_9GAMM</name>
<accession>A0ABV5ZA97</accession>